<proteinExistence type="predicted"/>
<dbReference type="Proteomes" id="UP001595841">
    <property type="component" value="Unassembled WGS sequence"/>
</dbReference>
<accession>A0ABV8PNI2</accession>
<evidence type="ECO:0000313" key="2">
    <source>
        <dbReference type="Proteomes" id="UP001595841"/>
    </source>
</evidence>
<dbReference type="EMBL" id="JBHSCL010000004">
    <property type="protein sequence ID" value="MFC4220200.1"/>
    <property type="molecule type" value="Genomic_DNA"/>
</dbReference>
<organism evidence="1 2">
    <name type="scientific">Flagellimonas marina</name>
    <dbReference type="NCBI Taxonomy" id="1775168"/>
    <lineage>
        <taxon>Bacteria</taxon>
        <taxon>Pseudomonadati</taxon>
        <taxon>Bacteroidota</taxon>
        <taxon>Flavobacteriia</taxon>
        <taxon>Flavobacteriales</taxon>
        <taxon>Flavobacteriaceae</taxon>
        <taxon>Flagellimonas</taxon>
    </lineage>
</organism>
<dbReference type="RefSeq" id="WP_379763553.1">
    <property type="nucleotide sequence ID" value="NZ_JBHSCL010000004.1"/>
</dbReference>
<sequence length="109" mass="13173">MSHVVENSTYEVQELLVRLERNNRVIQRLSKKLCSYTCEPNNPSCFEKLYEIKNKFKVFAKHQKEIMEVLKSRNDESRELDVKIELHLKRFKQLERDIAGYLLDTQKHY</sequence>
<reference evidence="2" key="1">
    <citation type="journal article" date="2019" name="Int. J. Syst. Evol. Microbiol.">
        <title>The Global Catalogue of Microorganisms (GCM) 10K type strain sequencing project: providing services to taxonomists for standard genome sequencing and annotation.</title>
        <authorList>
            <consortium name="The Broad Institute Genomics Platform"/>
            <consortium name="The Broad Institute Genome Sequencing Center for Infectious Disease"/>
            <person name="Wu L."/>
            <person name="Ma J."/>
        </authorList>
    </citation>
    <scope>NUCLEOTIDE SEQUENCE [LARGE SCALE GENOMIC DNA]</scope>
    <source>
        <strain evidence="2">CGMCC 1.15774</strain>
    </source>
</reference>
<evidence type="ECO:0000313" key="1">
    <source>
        <dbReference type="EMBL" id="MFC4220200.1"/>
    </source>
</evidence>
<keyword evidence="2" id="KW-1185">Reference proteome</keyword>
<gene>
    <name evidence="1" type="ORF">ACFOWS_08650</name>
</gene>
<name>A0ABV8PNI2_9FLAO</name>
<protein>
    <submittedName>
        <fullName evidence="1">Uncharacterized protein</fullName>
    </submittedName>
</protein>
<comment type="caution">
    <text evidence="1">The sequence shown here is derived from an EMBL/GenBank/DDBJ whole genome shotgun (WGS) entry which is preliminary data.</text>
</comment>